<accession>A0A4E0R5G2</accession>
<dbReference type="Proteomes" id="UP000030428">
    <property type="component" value="Unassembled WGS sequence"/>
</dbReference>
<evidence type="ECO:0008006" key="3">
    <source>
        <dbReference type="Google" id="ProtNLM"/>
    </source>
</evidence>
<keyword evidence="2" id="KW-1185">Reference proteome</keyword>
<sequence>MSLESFGEEQIYNFERIGSFGRFYSGESFPIEYIMTTFSSAELFELTFARDIRPDQIDFELLMQRDIDEERVRLEMEPYLNPRSEKLTLAEIRSRSVFFPPLLAAIVPTKGKAMEAYYTDEKCDKNQEHIIREWSGLFKLTYFPSSNPHAYRLPLTDEQTVGVQCEPVKLEIRLTKSNQYSAKLVIIDGQHRLFTLKQIYEKHPQLVENIGVPVCILFAPNATVQKNKEYAPYRVPTVPEVFRHLFVDVNNTAKQVGGHFNILLSDDTIGNIVCRKFCDHILNHHGSEGLAVIEWNTKTKSESTKITRAYSITSIGIIDLALDNSIGNRKLLLKYILKLDDVTNELYPNGDEEEMAIDYPIVKWNKFSLSQKNILEAQIKKYLIPCIELIFFNTHEFNLAFEIVYNELNNIKKLAESDQQDALDARQVINQILDYMPIGEGKSFESARLVCRNFESKVKKAKDEQVSPMLQYALFQRAIFEAWAQILDIARCCIPDPREVTKGFVKLLNLALADRGQFFYFDQLYMQHTVFNGTQIIVRQETRKILTQLLIAHLGNPFNAKQVCSEIGIKGKNAKILIKKLQEKGEMAAGEFPKYYELARQKTFKANYRVYLSIDGKERAELAEAEDEQKRHLREVKEGNRTKADVSDLFDVLVDKHVKSDVDIAIKALKNSLFENDTVILEKRGEYKKNIG</sequence>
<dbReference type="EMBL" id="JSZA02000026">
    <property type="protein sequence ID" value="TGO03311.1"/>
    <property type="molecule type" value="Genomic_DNA"/>
</dbReference>
<proteinExistence type="predicted"/>
<organism evidence="1 2">
    <name type="scientific">Candidatus Thiomargarita nelsonii</name>
    <dbReference type="NCBI Taxonomy" id="1003181"/>
    <lineage>
        <taxon>Bacteria</taxon>
        <taxon>Pseudomonadati</taxon>
        <taxon>Pseudomonadota</taxon>
        <taxon>Gammaproteobacteria</taxon>
        <taxon>Thiotrichales</taxon>
        <taxon>Thiotrichaceae</taxon>
        <taxon>Thiomargarita</taxon>
    </lineage>
</organism>
<dbReference type="AlphaFoldDB" id="A0A4E0R5G2"/>
<name>A0A4E0R5G2_9GAMM</name>
<gene>
    <name evidence="1" type="ORF">PN36_08745</name>
</gene>
<protein>
    <recommendedName>
        <fullName evidence="3">DGQHR domain-containing protein</fullName>
    </recommendedName>
</protein>
<evidence type="ECO:0000313" key="2">
    <source>
        <dbReference type="Proteomes" id="UP000030428"/>
    </source>
</evidence>
<comment type="caution">
    <text evidence="1">The sequence shown here is derived from an EMBL/GenBank/DDBJ whole genome shotgun (WGS) entry which is preliminary data.</text>
</comment>
<evidence type="ECO:0000313" key="1">
    <source>
        <dbReference type="EMBL" id="TGO03311.1"/>
    </source>
</evidence>
<reference evidence="1 2" key="1">
    <citation type="journal article" date="2016" name="Front. Microbiol.">
        <title>Single-Cell (Meta-)Genomics of a Dimorphic Candidatus Thiomargarita nelsonii Reveals Genomic Plasticity.</title>
        <authorList>
            <person name="Flood B.E."/>
            <person name="Fliss P."/>
            <person name="Jones D.S."/>
            <person name="Dick G.J."/>
            <person name="Jain S."/>
            <person name="Kaster A.K."/>
            <person name="Winkel M."/>
            <person name="Mussmann M."/>
            <person name="Bailey J."/>
        </authorList>
    </citation>
    <scope>NUCLEOTIDE SEQUENCE [LARGE SCALE GENOMIC DNA]</scope>
    <source>
        <strain evidence="1">Hydrate Ridge</strain>
    </source>
</reference>